<feature type="compositionally biased region" description="Low complexity" evidence="3">
    <location>
        <begin position="334"/>
        <end position="344"/>
    </location>
</feature>
<dbReference type="PANTHER" id="PTHR46423">
    <property type="entry name" value="RNA POLYMERASE II-ASSOCIATED PROTEIN 3"/>
    <property type="match status" value="1"/>
</dbReference>
<keyword evidence="2" id="KW-0863">Zinc-finger</keyword>
<dbReference type="SMART" id="SM00028">
    <property type="entry name" value="TPR"/>
    <property type="match status" value="3"/>
</dbReference>
<dbReference type="Proteomes" id="UP000219338">
    <property type="component" value="Unassembled WGS sequence"/>
</dbReference>
<evidence type="ECO:0000313" key="6">
    <source>
        <dbReference type="Proteomes" id="UP000219338"/>
    </source>
</evidence>
<feature type="region of interest" description="Disordered" evidence="3">
    <location>
        <begin position="172"/>
        <end position="194"/>
    </location>
</feature>
<feature type="region of interest" description="Disordered" evidence="3">
    <location>
        <begin position="306"/>
        <end position="375"/>
    </location>
</feature>
<feature type="domain" description="C3H1-type" evidence="4">
    <location>
        <begin position="203"/>
        <end position="225"/>
    </location>
</feature>
<evidence type="ECO:0000259" key="4">
    <source>
        <dbReference type="PROSITE" id="PS50103"/>
    </source>
</evidence>
<dbReference type="OMA" id="RMERRWM"/>
<feature type="compositionally biased region" description="Basic and acidic residues" evidence="3">
    <location>
        <begin position="321"/>
        <end position="331"/>
    </location>
</feature>
<feature type="compositionally biased region" description="Low complexity" evidence="3">
    <location>
        <begin position="358"/>
        <end position="374"/>
    </location>
</feature>
<dbReference type="InterPro" id="IPR000571">
    <property type="entry name" value="Znf_CCCH"/>
</dbReference>
<dbReference type="Gene3D" id="1.25.40.10">
    <property type="entry name" value="Tetratricopeptide repeat domain"/>
    <property type="match status" value="1"/>
</dbReference>
<dbReference type="GO" id="GO:0008270">
    <property type="term" value="F:zinc ion binding"/>
    <property type="evidence" value="ECO:0007669"/>
    <property type="project" value="UniProtKB-KW"/>
</dbReference>
<feature type="zinc finger region" description="C3H1-type" evidence="2">
    <location>
        <begin position="203"/>
        <end position="225"/>
    </location>
</feature>
<feature type="zinc finger region" description="C3H1-type" evidence="2">
    <location>
        <begin position="232"/>
        <end position="260"/>
    </location>
</feature>
<keyword evidence="6" id="KW-1185">Reference proteome</keyword>
<accession>A0A284R7V6</accession>
<dbReference type="PROSITE" id="PS50103">
    <property type="entry name" value="ZF_C3H1"/>
    <property type="match status" value="2"/>
</dbReference>
<dbReference type="SUPFAM" id="SSF48452">
    <property type="entry name" value="TPR-like"/>
    <property type="match status" value="1"/>
</dbReference>
<dbReference type="SMART" id="SM00356">
    <property type="entry name" value="ZnF_C3H1"/>
    <property type="match status" value="2"/>
</dbReference>
<name>A0A284R7V6_ARMOS</name>
<dbReference type="Gene3D" id="3.30.1370.210">
    <property type="match status" value="1"/>
</dbReference>
<dbReference type="InterPro" id="IPR019734">
    <property type="entry name" value="TPR_rpt"/>
</dbReference>
<keyword evidence="2" id="KW-0862">Zinc</keyword>
<dbReference type="OrthoDB" id="245563at2759"/>
<dbReference type="InterPro" id="IPR051966">
    <property type="entry name" value="RPAP3"/>
</dbReference>
<evidence type="ECO:0000256" key="2">
    <source>
        <dbReference type="PROSITE-ProRule" id="PRU00723"/>
    </source>
</evidence>
<dbReference type="EMBL" id="FUEG01000005">
    <property type="protein sequence ID" value="SJL04759.1"/>
    <property type="molecule type" value="Genomic_DNA"/>
</dbReference>
<evidence type="ECO:0000313" key="5">
    <source>
        <dbReference type="EMBL" id="SJL04759.1"/>
    </source>
</evidence>
<protein>
    <recommendedName>
        <fullName evidence="4">C3H1-type domain-containing protein</fullName>
    </recommendedName>
</protein>
<dbReference type="PANTHER" id="PTHR46423:SF1">
    <property type="entry name" value="RNA POLYMERASE II-ASSOCIATED PROTEIN 3"/>
    <property type="match status" value="1"/>
</dbReference>
<gene>
    <name evidence="5" type="ORF">ARMOST_08129</name>
</gene>
<proteinExistence type="predicted"/>
<dbReference type="STRING" id="47428.A0A284R7V6"/>
<feature type="region of interest" description="Disordered" evidence="3">
    <location>
        <begin position="1"/>
        <end position="45"/>
    </location>
</feature>
<organism evidence="5 6">
    <name type="scientific">Armillaria ostoyae</name>
    <name type="common">Armillaria root rot fungus</name>
    <dbReference type="NCBI Taxonomy" id="47428"/>
    <lineage>
        <taxon>Eukaryota</taxon>
        <taxon>Fungi</taxon>
        <taxon>Dikarya</taxon>
        <taxon>Basidiomycota</taxon>
        <taxon>Agaricomycotina</taxon>
        <taxon>Agaricomycetes</taxon>
        <taxon>Agaricomycetidae</taxon>
        <taxon>Agaricales</taxon>
        <taxon>Marasmiineae</taxon>
        <taxon>Physalacriaceae</taxon>
        <taxon>Armillaria</taxon>
    </lineage>
</organism>
<feature type="domain" description="C3H1-type" evidence="4">
    <location>
        <begin position="232"/>
        <end position="260"/>
    </location>
</feature>
<keyword evidence="2" id="KW-0479">Metal-binding</keyword>
<reference evidence="6" key="1">
    <citation type="journal article" date="2017" name="Nat. Ecol. Evol.">
        <title>Genome expansion and lineage-specific genetic innovations in the forest pathogenic fungi Armillaria.</title>
        <authorList>
            <person name="Sipos G."/>
            <person name="Prasanna A.N."/>
            <person name="Walter M.C."/>
            <person name="O'Connor E."/>
            <person name="Balint B."/>
            <person name="Krizsan K."/>
            <person name="Kiss B."/>
            <person name="Hess J."/>
            <person name="Varga T."/>
            <person name="Slot J."/>
            <person name="Riley R."/>
            <person name="Boka B."/>
            <person name="Rigling D."/>
            <person name="Barry K."/>
            <person name="Lee J."/>
            <person name="Mihaltcheva S."/>
            <person name="LaButti K."/>
            <person name="Lipzen A."/>
            <person name="Waldron R."/>
            <person name="Moloney N.M."/>
            <person name="Sperisen C."/>
            <person name="Kredics L."/>
            <person name="Vagvoelgyi C."/>
            <person name="Patrignani A."/>
            <person name="Fitzpatrick D."/>
            <person name="Nagy I."/>
            <person name="Doyle S."/>
            <person name="Anderson J.B."/>
            <person name="Grigoriev I.V."/>
            <person name="Gueldener U."/>
            <person name="Muensterkoetter M."/>
            <person name="Nagy L.G."/>
        </authorList>
    </citation>
    <scope>NUCLEOTIDE SEQUENCE [LARGE SCALE GENOMIC DNA]</scope>
    <source>
        <strain evidence="6">C18/9</strain>
    </source>
</reference>
<evidence type="ECO:0000256" key="1">
    <source>
        <dbReference type="ARBA" id="ARBA00022803"/>
    </source>
</evidence>
<feature type="compositionally biased region" description="Basic residues" evidence="3">
    <location>
        <begin position="348"/>
        <end position="357"/>
    </location>
</feature>
<keyword evidence="1" id="KW-0802">TPR repeat</keyword>
<dbReference type="InterPro" id="IPR011990">
    <property type="entry name" value="TPR-like_helical_dom_sf"/>
</dbReference>
<evidence type="ECO:0000256" key="3">
    <source>
        <dbReference type="SAM" id="MobiDB-lite"/>
    </source>
</evidence>
<sequence>MSTENNAFHRRRVLAANDPNAKALEERAKKRAQHSAQRREEAEKIKNQGNDLFKAQKYAEAAQKYCQALDVGGAKAVIMCNLAAAFLKLEFFDLAEEVANQALLRDPAMQKARYRRGMARKGLHRYRGALIDFESILRSEPDSSHILSEAQAARDACFEGLCSMSDDGYASSDYGAPSEDRDKDDSSTNSDSSDCRHVGNGVACRFYNHGGCNRGKNCAFSHAQDDKSIRDDLGKNVCLYFLLGNCKFGDAKCIYSHTRLYLRENGFWNDEEATAVLRYIYEMKTEEERMERRWMRNSFRTVPRDVPFSSVPGGRASSRSVADKIRSRDFETNAQPSGSGSSSEPKGKGKGKGKKKAAPVSSSAAPTPSSSKAPSDVKDQFILILSLEHQDYYSDILSHLLSALKARITTKQALTENSALQLLSSSNLVGVLVTDAAIASRKHTNVLTKLVEWTKAGGCVVVGGMFSGNINGTDMGRFFGSSWGLPWRMGSYHRTTFSRNEENSTVKQNPSLPSSYSMKAVHLSGVDSSVALYKATMNSRVESLVFAATPVQNLAEAPVAQTRVGKGYFGYLGDVNGEDLSTPVVLAMLGILDQRRPAPLASTSGITSSSAAARLSPSTKFILLLSLENEDSFDEIHAHFLSALRSKARVERALTQSEALTFLASSDLGGVFVTDPGITHKKHDSVLAKLVKYTKAGGLVVIGGLFSTFVSFVEMDKFWLKWGQTWKMGSYHRETFYRNANNATVQVNPSLADDYSMKAVYLKNVRPSAAMYKGSEQNHDGDTETPVIHTKLGLGYLGYLGDVNAEQSSTNVLLSMLGLLNFQYDASPVPQLSASSSSLATASGSRSNSQSVVHPNQSADSFILFISLENEPFFEDIHKNLLVALRSKRRVVQALSADDAMQSLASPNVAGVFVTDPGIVRKKHKRVLTKLVSYTKDGGLVVFGGLFSSFIRPPEMDKFWSTTWGVSWKMGDYQRKMFHRQEGNDTVKSSKGLPASYSMKAVHLKGINSAAAVYKDRDQHGELQAPVVRMKFGAGYLGYLGDVNAEEESTDVVLAMLGLLAT</sequence>
<dbReference type="AlphaFoldDB" id="A0A284R7V6"/>
<dbReference type="GO" id="GO:0101031">
    <property type="term" value="C:protein folding chaperone complex"/>
    <property type="evidence" value="ECO:0007669"/>
    <property type="project" value="TreeGrafter"/>
</dbReference>